<reference evidence="2 3" key="1">
    <citation type="submission" date="2023-03" db="EMBL/GenBank/DDBJ databases">
        <title>High-quality genome of Scylla paramamosain provides insights in environmental adaptation.</title>
        <authorList>
            <person name="Zhang L."/>
        </authorList>
    </citation>
    <scope>NUCLEOTIDE SEQUENCE [LARGE SCALE GENOMIC DNA]</scope>
    <source>
        <strain evidence="2">LZ_2023a</strain>
        <tissue evidence="2">Muscle</tissue>
    </source>
</reference>
<dbReference type="Proteomes" id="UP001487740">
    <property type="component" value="Unassembled WGS sequence"/>
</dbReference>
<accession>A0AAW0TAI1</accession>
<feature type="region of interest" description="Disordered" evidence="1">
    <location>
        <begin position="259"/>
        <end position="296"/>
    </location>
</feature>
<proteinExistence type="predicted"/>
<gene>
    <name evidence="2" type="ORF">O3P69_014303</name>
</gene>
<dbReference type="EMBL" id="JARAKH010000034">
    <property type="protein sequence ID" value="KAK8384640.1"/>
    <property type="molecule type" value="Genomic_DNA"/>
</dbReference>
<evidence type="ECO:0000313" key="2">
    <source>
        <dbReference type="EMBL" id="KAK8384640.1"/>
    </source>
</evidence>
<comment type="caution">
    <text evidence="2">The sequence shown here is derived from an EMBL/GenBank/DDBJ whole genome shotgun (WGS) entry which is preliminary data.</text>
</comment>
<name>A0AAW0TAI1_SCYPA</name>
<evidence type="ECO:0000313" key="3">
    <source>
        <dbReference type="Proteomes" id="UP001487740"/>
    </source>
</evidence>
<feature type="region of interest" description="Disordered" evidence="1">
    <location>
        <begin position="321"/>
        <end position="354"/>
    </location>
</feature>
<keyword evidence="3" id="KW-1185">Reference proteome</keyword>
<sequence length="354" mass="38389">MAPSGKHQSVTWNVGWSPRHILLPEPEEHDTGIKTTTVMQDSASSARASAPYAFSWAPYLCKHITEEKSTHCGILRNGRSLYTLEDHKPTTEHVPRKISNATYALSRSVAAPSLFTDKCLPCDVLLAQPKPLHGPDDYARLQLTSFHFPNVTSHGVTPSSFPIGRVTAHVTRMACHISGRGCGQGAGDETLAAVCRHVSRCEALMYLPTNRSERDVRLPSLVSIQNAINKAKYRIQPEANTNTTTRLERAIRTFAASVRRDHRKGKPVEGTGCVATNNTQHPTPAPTGSWRAAPPRASTPLATTVVRHHFQRPLAVSLLPRSASCPPAQPPQPATAFPATHALPSAPGVAPSLY</sequence>
<organism evidence="2 3">
    <name type="scientific">Scylla paramamosain</name>
    <name type="common">Mud crab</name>
    <dbReference type="NCBI Taxonomy" id="85552"/>
    <lineage>
        <taxon>Eukaryota</taxon>
        <taxon>Metazoa</taxon>
        <taxon>Ecdysozoa</taxon>
        <taxon>Arthropoda</taxon>
        <taxon>Crustacea</taxon>
        <taxon>Multicrustacea</taxon>
        <taxon>Malacostraca</taxon>
        <taxon>Eumalacostraca</taxon>
        <taxon>Eucarida</taxon>
        <taxon>Decapoda</taxon>
        <taxon>Pleocyemata</taxon>
        <taxon>Brachyura</taxon>
        <taxon>Eubrachyura</taxon>
        <taxon>Portunoidea</taxon>
        <taxon>Portunidae</taxon>
        <taxon>Portuninae</taxon>
        <taxon>Scylla</taxon>
    </lineage>
</organism>
<protein>
    <submittedName>
        <fullName evidence="2">Uncharacterized protein</fullName>
    </submittedName>
</protein>
<dbReference type="AlphaFoldDB" id="A0AAW0TAI1"/>
<evidence type="ECO:0000256" key="1">
    <source>
        <dbReference type="SAM" id="MobiDB-lite"/>
    </source>
</evidence>